<reference evidence="2" key="1">
    <citation type="journal article" date="2015" name="Nat. Plants">
        <title>Genome expansion of Arabis alpina linked with retrotransposition and reduced symmetric DNA methylation.</title>
        <authorList>
            <person name="Willing E.M."/>
            <person name="Rawat V."/>
            <person name="Mandakova T."/>
            <person name="Maumus F."/>
            <person name="James G.V."/>
            <person name="Nordstroem K.J."/>
            <person name="Becker C."/>
            <person name="Warthmann N."/>
            <person name="Chica C."/>
            <person name="Szarzynska B."/>
            <person name="Zytnicki M."/>
            <person name="Albani M.C."/>
            <person name="Kiefer C."/>
            <person name="Bergonzi S."/>
            <person name="Castaings L."/>
            <person name="Mateos J.L."/>
            <person name="Berns M.C."/>
            <person name="Bujdoso N."/>
            <person name="Piofczyk T."/>
            <person name="de Lorenzo L."/>
            <person name="Barrero-Sicilia C."/>
            <person name="Mateos I."/>
            <person name="Piednoel M."/>
            <person name="Hagmann J."/>
            <person name="Chen-Min-Tao R."/>
            <person name="Iglesias-Fernandez R."/>
            <person name="Schuster S.C."/>
            <person name="Alonso-Blanco C."/>
            <person name="Roudier F."/>
            <person name="Carbonero P."/>
            <person name="Paz-Ares J."/>
            <person name="Davis S.J."/>
            <person name="Pecinka A."/>
            <person name="Quesneville H."/>
            <person name="Colot V."/>
            <person name="Lysak M.A."/>
            <person name="Weigel D."/>
            <person name="Coupland G."/>
            <person name="Schneeberger K."/>
        </authorList>
    </citation>
    <scope>NUCLEOTIDE SEQUENCE [LARGE SCALE GENOMIC DNA]</scope>
    <source>
        <strain evidence="2">cv. Pajares</strain>
    </source>
</reference>
<dbReference type="EMBL" id="CM002876">
    <property type="protein sequence ID" value="KFK25077.1"/>
    <property type="molecule type" value="Genomic_DNA"/>
</dbReference>
<dbReference type="PANTHER" id="PTHR31300:SF3">
    <property type="entry name" value="GB|AAD30234.1"/>
    <property type="match status" value="1"/>
</dbReference>
<dbReference type="PANTHER" id="PTHR31300">
    <property type="entry name" value="LIPASE"/>
    <property type="match status" value="1"/>
</dbReference>
<gene>
    <name evidence="1" type="ordered locus">AALP_Aa8g063100</name>
</gene>
<dbReference type="InterPro" id="IPR006873">
    <property type="entry name" value="DUF620"/>
</dbReference>
<dbReference type="OrthoDB" id="1723335at2759"/>
<dbReference type="AlphaFoldDB" id="A0A087G5C5"/>
<accession>A0A087G5C5</accession>
<evidence type="ECO:0000313" key="2">
    <source>
        <dbReference type="Proteomes" id="UP000029120"/>
    </source>
</evidence>
<dbReference type="Pfam" id="PF04788">
    <property type="entry name" value="DUF620"/>
    <property type="match status" value="1"/>
</dbReference>
<sequence>MVLEESCRRMVVGEICSQPLEKESSMEEGESCRRMVVEKESSMKEEESCRRMVVEEICSQPLEKENSMVKEVVMATQYIIQHFAAATGCKKLAKNTFVTGKITMNMVNDPNFSAAVGTASHVSHKGCFVMWQMLPEKWKIAWRYTPCLGDRCSVKHQMNISKNKQEHIN</sequence>
<dbReference type="Proteomes" id="UP000029120">
    <property type="component" value="Chromosome 8"/>
</dbReference>
<keyword evidence="2" id="KW-1185">Reference proteome</keyword>
<name>A0A087G5C5_ARAAL</name>
<protein>
    <submittedName>
        <fullName evidence="1">Uncharacterized protein</fullName>
    </submittedName>
</protein>
<proteinExistence type="predicted"/>
<evidence type="ECO:0000313" key="1">
    <source>
        <dbReference type="EMBL" id="KFK25077.1"/>
    </source>
</evidence>
<dbReference type="Gramene" id="KFK25077">
    <property type="protein sequence ID" value="KFK25077"/>
    <property type="gene ID" value="AALP_AA8G063100"/>
</dbReference>
<organism evidence="1 2">
    <name type="scientific">Arabis alpina</name>
    <name type="common">Alpine rock-cress</name>
    <dbReference type="NCBI Taxonomy" id="50452"/>
    <lineage>
        <taxon>Eukaryota</taxon>
        <taxon>Viridiplantae</taxon>
        <taxon>Streptophyta</taxon>
        <taxon>Embryophyta</taxon>
        <taxon>Tracheophyta</taxon>
        <taxon>Spermatophyta</taxon>
        <taxon>Magnoliopsida</taxon>
        <taxon>eudicotyledons</taxon>
        <taxon>Gunneridae</taxon>
        <taxon>Pentapetalae</taxon>
        <taxon>rosids</taxon>
        <taxon>malvids</taxon>
        <taxon>Brassicales</taxon>
        <taxon>Brassicaceae</taxon>
        <taxon>Arabideae</taxon>
        <taxon>Arabis</taxon>
    </lineage>
</organism>